<comment type="caution">
    <text evidence="16">The sequence shown here is derived from an EMBL/GenBank/DDBJ whole genome shotgun (WGS) entry which is preliminary data.</text>
</comment>
<evidence type="ECO:0000256" key="14">
    <source>
        <dbReference type="SAM" id="SignalP"/>
    </source>
</evidence>
<evidence type="ECO:0000259" key="15">
    <source>
        <dbReference type="PROSITE" id="PS50011"/>
    </source>
</evidence>
<dbReference type="PANTHER" id="PTHR27007">
    <property type="match status" value="1"/>
</dbReference>
<dbReference type="CDD" id="cd06899">
    <property type="entry name" value="lectin_legume_LecRK_Arcelin_ConA"/>
    <property type="match status" value="1"/>
</dbReference>
<sequence length="689" mass="76121">MYPASRLLLFTLIVAIGCPTSVASAENKATNGPVINVTKHICFPDFSPYSSRINQDVTLLGRASISQVKKCIQIPTQENDLRHMAGRAIYSSPIRLLDPATQTPASFQTTFSFQFQTPLNASNYSSNHSTTTSSGQFSLDDTDTSTSTGGSGLTFIIVPDEFTVGRPGPWLGMLNDVCDDDYKVVAVEFDAHQNPEFGDPNDNHVGINLGSIVSATAVNASEVGVYLKDGSIHRAWIFYDGQKKHMAIHLGKDGENLPPKPLFSGPLDLSPFLKEYMFVGFSASTGNCTQIHNIMSWNFTSTSQASLRVPSAETCESKIISQEPPRPRSRSEPPSSFLIFLAAVILLLAVLINLCLSGRRKHKESDENNLVLPEKKQRPRPPNKPRRFTRAEISSATRGFSESQILGGDEKSVTYKAMVQNGGCNNAVVKRFLTRFFEVQGLDRRRVHKEIKAISKIRHPNLVPIRGWCFDNKEAVVVYDYIPNGSLDKWLYGVGVLPWTRRFKAVKDVAEALSYLHSNQLAHKNVKTSSVFLDVSFRAVVGDFGFVLPSFESTRFESIVSQTADVFNFGVFILEVVAGRGRGRGRANPGEMDLLEMAWALHEGGEKKVSLVERKMGSVVNPDQVNRVIEVGLLCSLNENRGRPRMEQVVEYLNLEKPIPELPPGRPVSLFPYSSTTGLCSGYTCAPFK</sequence>
<dbReference type="AlphaFoldDB" id="A0ABD2ZZP0"/>
<dbReference type="SUPFAM" id="SSF56112">
    <property type="entry name" value="Protein kinase-like (PK-like)"/>
    <property type="match status" value="1"/>
</dbReference>
<protein>
    <recommendedName>
        <fullName evidence="15">Protein kinase domain-containing protein</fullName>
    </recommendedName>
</protein>
<feature type="compositionally biased region" description="Low complexity" evidence="12">
    <location>
        <begin position="124"/>
        <end position="134"/>
    </location>
</feature>
<dbReference type="Gene3D" id="1.10.510.10">
    <property type="entry name" value="Transferase(Phosphotransferase) domain 1"/>
    <property type="match status" value="2"/>
</dbReference>
<comment type="subcellular location">
    <subcellularLocation>
        <location evidence="1">Membrane</location>
        <topology evidence="1">Single-pass type I membrane protein</topology>
    </subcellularLocation>
</comment>
<dbReference type="PROSITE" id="PS51257">
    <property type="entry name" value="PROKAR_LIPOPROTEIN"/>
    <property type="match status" value="1"/>
</dbReference>
<evidence type="ECO:0000256" key="4">
    <source>
        <dbReference type="ARBA" id="ARBA00022692"/>
    </source>
</evidence>
<evidence type="ECO:0000256" key="8">
    <source>
        <dbReference type="ARBA" id="ARBA00022840"/>
    </source>
</evidence>
<organism evidence="16 17">
    <name type="scientific">Cinchona calisaya</name>
    <dbReference type="NCBI Taxonomy" id="153742"/>
    <lineage>
        <taxon>Eukaryota</taxon>
        <taxon>Viridiplantae</taxon>
        <taxon>Streptophyta</taxon>
        <taxon>Embryophyta</taxon>
        <taxon>Tracheophyta</taxon>
        <taxon>Spermatophyta</taxon>
        <taxon>Magnoliopsida</taxon>
        <taxon>eudicotyledons</taxon>
        <taxon>Gunneridae</taxon>
        <taxon>Pentapetalae</taxon>
        <taxon>asterids</taxon>
        <taxon>lamiids</taxon>
        <taxon>Gentianales</taxon>
        <taxon>Rubiaceae</taxon>
        <taxon>Cinchonoideae</taxon>
        <taxon>Cinchoneae</taxon>
        <taxon>Cinchona</taxon>
    </lineage>
</organism>
<dbReference type="InterPro" id="IPR000719">
    <property type="entry name" value="Prot_kinase_dom"/>
</dbReference>
<keyword evidence="10 13" id="KW-0472">Membrane</keyword>
<evidence type="ECO:0000256" key="9">
    <source>
        <dbReference type="ARBA" id="ARBA00022989"/>
    </source>
</evidence>
<evidence type="ECO:0000256" key="13">
    <source>
        <dbReference type="SAM" id="Phobius"/>
    </source>
</evidence>
<keyword evidence="6" id="KW-0430">Lectin</keyword>
<dbReference type="GO" id="GO:0006952">
    <property type="term" value="P:defense response"/>
    <property type="evidence" value="ECO:0007669"/>
    <property type="project" value="UniProtKB-ARBA"/>
</dbReference>
<feature type="region of interest" description="Disordered" evidence="12">
    <location>
        <begin position="124"/>
        <end position="147"/>
    </location>
</feature>
<dbReference type="InterPro" id="IPR011009">
    <property type="entry name" value="Kinase-like_dom_sf"/>
</dbReference>
<comment type="similarity">
    <text evidence="2">In the N-terminal section; belongs to the leguminous lectin family.</text>
</comment>
<dbReference type="PROSITE" id="PS50011">
    <property type="entry name" value="PROTEIN_KINASE_DOM"/>
    <property type="match status" value="1"/>
</dbReference>
<evidence type="ECO:0000313" key="16">
    <source>
        <dbReference type="EMBL" id="KAL3524494.1"/>
    </source>
</evidence>
<dbReference type="InterPro" id="IPR050528">
    <property type="entry name" value="L-type_Lectin-RKs"/>
</dbReference>
<dbReference type="GO" id="GO:0005524">
    <property type="term" value="F:ATP binding"/>
    <property type="evidence" value="ECO:0007669"/>
    <property type="project" value="UniProtKB-KW"/>
</dbReference>
<evidence type="ECO:0000256" key="1">
    <source>
        <dbReference type="ARBA" id="ARBA00004479"/>
    </source>
</evidence>
<dbReference type="Proteomes" id="UP001630127">
    <property type="component" value="Unassembled WGS sequence"/>
</dbReference>
<evidence type="ECO:0000256" key="10">
    <source>
        <dbReference type="ARBA" id="ARBA00023136"/>
    </source>
</evidence>
<keyword evidence="11" id="KW-0675">Receptor</keyword>
<name>A0ABD2ZZP0_9GENT</name>
<evidence type="ECO:0000313" key="17">
    <source>
        <dbReference type="Proteomes" id="UP001630127"/>
    </source>
</evidence>
<proteinExistence type="inferred from homology"/>
<evidence type="ECO:0000256" key="7">
    <source>
        <dbReference type="ARBA" id="ARBA00022741"/>
    </source>
</evidence>
<evidence type="ECO:0000256" key="3">
    <source>
        <dbReference type="ARBA" id="ARBA00010217"/>
    </source>
</evidence>
<keyword evidence="7" id="KW-0547">Nucleotide-binding</keyword>
<feature type="chain" id="PRO_5044761883" description="Protein kinase domain-containing protein" evidence="14">
    <location>
        <begin position="26"/>
        <end position="689"/>
    </location>
</feature>
<dbReference type="GO" id="GO:0051707">
    <property type="term" value="P:response to other organism"/>
    <property type="evidence" value="ECO:0007669"/>
    <property type="project" value="UniProtKB-ARBA"/>
</dbReference>
<comment type="similarity">
    <text evidence="3">In the C-terminal section; belongs to the protein kinase superfamily. Ser/Thr protein kinase family.</text>
</comment>
<dbReference type="Pfam" id="PF00069">
    <property type="entry name" value="Pkinase"/>
    <property type="match status" value="1"/>
</dbReference>
<keyword evidence="9 13" id="KW-1133">Transmembrane helix</keyword>
<dbReference type="InterPro" id="IPR013320">
    <property type="entry name" value="ConA-like_dom_sf"/>
</dbReference>
<dbReference type="EMBL" id="JBJUIK010000007">
    <property type="protein sequence ID" value="KAL3524494.1"/>
    <property type="molecule type" value="Genomic_DNA"/>
</dbReference>
<evidence type="ECO:0000256" key="11">
    <source>
        <dbReference type="ARBA" id="ARBA00023170"/>
    </source>
</evidence>
<feature type="signal peptide" evidence="14">
    <location>
        <begin position="1"/>
        <end position="25"/>
    </location>
</feature>
<dbReference type="GO" id="GO:0030246">
    <property type="term" value="F:carbohydrate binding"/>
    <property type="evidence" value="ECO:0007669"/>
    <property type="project" value="UniProtKB-KW"/>
</dbReference>
<evidence type="ECO:0000256" key="12">
    <source>
        <dbReference type="SAM" id="MobiDB-lite"/>
    </source>
</evidence>
<dbReference type="Gene3D" id="3.30.200.20">
    <property type="entry name" value="Phosphorylase Kinase, domain 1"/>
    <property type="match status" value="1"/>
</dbReference>
<dbReference type="Pfam" id="PF00139">
    <property type="entry name" value="Lectin_legB"/>
    <property type="match status" value="2"/>
</dbReference>
<dbReference type="InterPro" id="IPR001220">
    <property type="entry name" value="Legume_lectin_dom"/>
</dbReference>
<dbReference type="SUPFAM" id="SSF49899">
    <property type="entry name" value="Concanavalin A-like lectins/glucanases"/>
    <property type="match status" value="1"/>
</dbReference>
<keyword evidence="17" id="KW-1185">Reference proteome</keyword>
<feature type="domain" description="Protein kinase" evidence="15">
    <location>
        <begin position="400"/>
        <end position="689"/>
    </location>
</feature>
<keyword evidence="4 13" id="KW-0812">Transmembrane</keyword>
<feature type="transmembrane region" description="Helical" evidence="13">
    <location>
        <begin position="337"/>
        <end position="356"/>
    </location>
</feature>
<keyword evidence="5 14" id="KW-0732">Signal</keyword>
<feature type="region of interest" description="Disordered" evidence="12">
    <location>
        <begin position="365"/>
        <end position="393"/>
    </location>
</feature>
<keyword evidence="8" id="KW-0067">ATP-binding</keyword>
<evidence type="ECO:0000256" key="5">
    <source>
        <dbReference type="ARBA" id="ARBA00022729"/>
    </source>
</evidence>
<dbReference type="GO" id="GO:0016020">
    <property type="term" value="C:membrane"/>
    <property type="evidence" value="ECO:0007669"/>
    <property type="project" value="UniProtKB-SubCell"/>
</dbReference>
<gene>
    <name evidence="16" type="ORF">ACH5RR_017328</name>
</gene>
<dbReference type="Gene3D" id="2.60.120.200">
    <property type="match status" value="1"/>
</dbReference>
<evidence type="ECO:0000256" key="2">
    <source>
        <dbReference type="ARBA" id="ARBA00008536"/>
    </source>
</evidence>
<feature type="compositionally biased region" description="Basic residues" evidence="12">
    <location>
        <begin position="377"/>
        <end position="388"/>
    </location>
</feature>
<accession>A0ABD2ZZP0</accession>
<evidence type="ECO:0000256" key="6">
    <source>
        <dbReference type="ARBA" id="ARBA00022734"/>
    </source>
</evidence>
<reference evidence="16 17" key="1">
    <citation type="submission" date="2024-11" db="EMBL/GenBank/DDBJ databases">
        <title>A near-complete genome assembly of Cinchona calisaya.</title>
        <authorList>
            <person name="Lian D.C."/>
            <person name="Zhao X.W."/>
            <person name="Wei L."/>
        </authorList>
    </citation>
    <scope>NUCLEOTIDE SEQUENCE [LARGE SCALE GENOMIC DNA]</scope>
    <source>
        <tissue evidence="16">Nenye</tissue>
    </source>
</reference>